<sequence>MAKLLHSAWVLGSLLAAGLPGPAAAARDETALRACLAANLPQKSLAQDITLRQTDAGGTVRELVGSWYWQREADGHQATLRLTAPADLAGAAYLFLTRQGREDYYVYLPAVRKVRQVTGATVAQSLFGSGLSAFDLKFLFSGLHGGRLTRIGSGYSGGRAVEQWRFLPAGNDPNILYDRLDLTIDNTWCLPLKADLYGGVPWKRLEVDPASVRQVNGRWAIGRALLTDLRERNTTEIRLRNDRMDQPLAPELFRPNRFYKAR</sequence>
<feature type="chain" id="PRO_5015406034" description="Uncharacterized protein TP-0789 domain-containing protein" evidence="1">
    <location>
        <begin position="26"/>
        <end position="262"/>
    </location>
</feature>
<evidence type="ECO:0000259" key="2">
    <source>
        <dbReference type="Pfam" id="PF17131"/>
    </source>
</evidence>
<gene>
    <name evidence="3" type="ORF">C3942_15745</name>
</gene>
<evidence type="ECO:0000256" key="1">
    <source>
        <dbReference type="SAM" id="SignalP"/>
    </source>
</evidence>
<keyword evidence="4" id="KW-1185">Reference proteome</keyword>
<dbReference type="OrthoDB" id="9803781at2"/>
<dbReference type="EMBL" id="PSNW01000009">
    <property type="protein sequence ID" value="PPE72877.1"/>
    <property type="molecule type" value="Genomic_DNA"/>
</dbReference>
<dbReference type="Gene3D" id="2.50.20.10">
    <property type="entry name" value="Lipoprotein localisation LolA/LolB/LppX"/>
    <property type="match status" value="1"/>
</dbReference>
<feature type="signal peptide" evidence="1">
    <location>
        <begin position="1"/>
        <end position="25"/>
    </location>
</feature>
<feature type="domain" description="Uncharacterized protein TP-0789" evidence="2">
    <location>
        <begin position="77"/>
        <end position="256"/>
    </location>
</feature>
<proteinExistence type="predicted"/>
<name>A0A2S5TDB5_9GAMM</name>
<dbReference type="RefSeq" id="WP_104231321.1">
    <property type="nucleotide sequence ID" value="NZ_PSNW01000009.1"/>
</dbReference>
<reference evidence="3 4" key="1">
    <citation type="submission" date="2018-02" db="EMBL/GenBank/DDBJ databases">
        <title>Genome sequencing of Solimonas sp. HR-BB.</title>
        <authorList>
            <person name="Lee Y."/>
            <person name="Jeon C.O."/>
        </authorList>
    </citation>
    <scope>NUCLEOTIDE SEQUENCE [LARGE SCALE GENOMIC DNA]</scope>
    <source>
        <strain evidence="3 4">HR-BB</strain>
    </source>
</reference>
<dbReference type="AlphaFoldDB" id="A0A2S5TDB5"/>
<organism evidence="3 4">
    <name type="scientific">Solimonas fluminis</name>
    <dbReference type="NCBI Taxonomy" id="2086571"/>
    <lineage>
        <taxon>Bacteria</taxon>
        <taxon>Pseudomonadati</taxon>
        <taxon>Pseudomonadota</taxon>
        <taxon>Gammaproteobacteria</taxon>
        <taxon>Nevskiales</taxon>
        <taxon>Nevskiaceae</taxon>
        <taxon>Solimonas</taxon>
    </lineage>
</organism>
<evidence type="ECO:0000313" key="3">
    <source>
        <dbReference type="EMBL" id="PPE72877.1"/>
    </source>
</evidence>
<comment type="caution">
    <text evidence="3">The sequence shown here is derived from an EMBL/GenBank/DDBJ whole genome shotgun (WGS) entry which is preliminary data.</text>
</comment>
<dbReference type="InterPro" id="IPR033399">
    <property type="entry name" value="TP_0789-like"/>
</dbReference>
<protein>
    <recommendedName>
        <fullName evidence="2">Uncharacterized protein TP-0789 domain-containing protein</fullName>
    </recommendedName>
</protein>
<evidence type="ECO:0000313" key="4">
    <source>
        <dbReference type="Proteomes" id="UP000238220"/>
    </source>
</evidence>
<keyword evidence="1" id="KW-0732">Signal</keyword>
<dbReference type="Pfam" id="PF17131">
    <property type="entry name" value="LolA_like"/>
    <property type="match status" value="1"/>
</dbReference>
<accession>A0A2S5TDB5</accession>
<dbReference type="CDD" id="cd16329">
    <property type="entry name" value="LolA_like"/>
    <property type="match status" value="1"/>
</dbReference>
<dbReference type="Proteomes" id="UP000238220">
    <property type="component" value="Unassembled WGS sequence"/>
</dbReference>